<feature type="domain" description="Cupin type-2" evidence="1">
    <location>
        <begin position="82"/>
        <end position="129"/>
    </location>
</feature>
<dbReference type="STRING" id="328396.RU93_GL000573"/>
<comment type="caution">
    <text evidence="2">The sequence shown here is derived from an EMBL/GenBank/DDBJ whole genome shotgun (WGS) entry which is preliminary data.</text>
</comment>
<feature type="domain" description="Cupin type-2" evidence="1">
    <location>
        <begin position="183"/>
        <end position="243"/>
    </location>
</feature>
<reference evidence="2 3" key="1">
    <citation type="submission" date="2014-12" db="EMBL/GenBank/DDBJ databases">
        <title>Draft genome sequences of 29 type strains of Enterococci.</title>
        <authorList>
            <person name="Zhong Z."/>
            <person name="Sun Z."/>
            <person name="Liu W."/>
            <person name="Zhang W."/>
            <person name="Zhang H."/>
        </authorList>
    </citation>
    <scope>NUCLEOTIDE SEQUENCE [LARGE SCALE GENOMIC DNA]</scope>
    <source>
        <strain evidence="2 3">DSM 17690</strain>
    </source>
</reference>
<name>A0A1L8QQF8_9ENTE</name>
<evidence type="ECO:0000259" key="1">
    <source>
        <dbReference type="Pfam" id="PF07883"/>
    </source>
</evidence>
<dbReference type="Pfam" id="PF07883">
    <property type="entry name" value="Cupin_2"/>
    <property type="match status" value="2"/>
</dbReference>
<dbReference type="CDD" id="cd02212">
    <property type="entry name" value="cupin_UGlyAH_C"/>
    <property type="match status" value="1"/>
</dbReference>
<keyword evidence="2" id="KW-0378">Hydrolase</keyword>
<keyword evidence="3" id="KW-1185">Reference proteome</keyword>
<organism evidence="2 3">
    <name type="scientific">Enterococcus aquimarinus</name>
    <dbReference type="NCBI Taxonomy" id="328396"/>
    <lineage>
        <taxon>Bacteria</taxon>
        <taxon>Bacillati</taxon>
        <taxon>Bacillota</taxon>
        <taxon>Bacilli</taxon>
        <taxon>Lactobacillales</taxon>
        <taxon>Enterococcaceae</taxon>
        <taxon>Enterococcus</taxon>
    </lineage>
</organism>
<dbReference type="CDD" id="cd02211">
    <property type="entry name" value="cupin_UGlyAH_N"/>
    <property type="match status" value="1"/>
</dbReference>
<dbReference type="InterPro" id="IPR011051">
    <property type="entry name" value="RmlC_Cupin_sf"/>
</dbReference>
<dbReference type="RefSeq" id="WP_071875276.1">
    <property type="nucleotide sequence ID" value="NZ_JBHSHF010000022.1"/>
</dbReference>
<dbReference type="SUPFAM" id="SSF51182">
    <property type="entry name" value="RmlC-like cupins"/>
    <property type="match status" value="1"/>
</dbReference>
<protein>
    <submittedName>
        <fullName evidence="2">Ureidoglycine aminohydrolase</fullName>
    </submittedName>
</protein>
<dbReference type="PANTHER" id="PTHR34571">
    <property type="entry name" value="(S)-UREIDOGLYCINE AMINOHYDROLASE"/>
    <property type="match status" value="1"/>
</dbReference>
<gene>
    <name evidence="2" type="ORF">RU93_GL000573</name>
</gene>
<dbReference type="InterPro" id="IPR044697">
    <property type="entry name" value="UGlyAH_cupin_C"/>
</dbReference>
<dbReference type="Gene3D" id="2.60.120.10">
    <property type="entry name" value="Jelly Rolls"/>
    <property type="match status" value="2"/>
</dbReference>
<dbReference type="NCBIfam" id="TIGR03214">
    <property type="entry name" value="ura-cupin"/>
    <property type="match status" value="1"/>
</dbReference>
<dbReference type="Proteomes" id="UP000182149">
    <property type="component" value="Unassembled WGS sequence"/>
</dbReference>
<sequence>MGYKNNRVGYQKEILTSRAVVRKNNYAILPHDGLVKNSIPGFVNVEISILGSPRLGANFVDYIATFLENGAQETGFGGDGVETMVYVIEGKLTVSDGEEEHTLETGGYAYYPAGVKMFMKNAQTENTEVFLYKKRYEVLEGHETYKVIGNVNDLTPIEYEGMSDVLYYEFLPTETAFDMNLHILTFKPGASHAYVETHFQEHGAYLLSGQGMYNLDNEWYPVEKGDYIFMSAYVHQAAYAVGRDEPLSYVYSKDCNRDPQI</sequence>
<dbReference type="AlphaFoldDB" id="A0A1L8QQF8"/>
<proteinExistence type="predicted"/>
<dbReference type="OrthoDB" id="9814939at2"/>
<dbReference type="InterPro" id="IPR044704">
    <property type="entry name" value="UGlyAH_cupin_N"/>
</dbReference>
<dbReference type="InterPro" id="IPR013096">
    <property type="entry name" value="Cupin_2"/>
</dbReference>
<dbReference type="GO" id="GO:0071522">
    <property type="term" value="F:ureidoglycine aminohydrolase activity"/>
    <property type="evidence" value="ECO:0007669"/>
    <property type="project" value="InterPro"/>
</dbReference>
<dbReference type="EMBL" id="JXKD01000013">
    <property type="protein sequence ID" value="OJG09758.1"/>
    <property type="molecule type" value="Genomic_DNA"/>
</dbReference>
<dbReference type="PANTHER" id="PTHR34571:SF1">
    <property type="entry name" value="(S)-UREIDOGLYCINE AMINOHYDROLASE"/>
    <property type="match status" value="1"/>
</dbReference>
<dbReference type="InterPro" id="IPR017627">
    <property type="entry name" value="UGHY"/>
</dbReference>
<dbReference type="InterPro" id="IPR014710">
    <property type="entry name" value="RmlC-like_jellyroll"/>
</dbReference>
<evidence type="ECO:0000313" key="3">
    <source>
        <dbReference type="Proteomes" id="UP000182149"/>
    </source>
</evidence>
<accession>A0A1L8QQF8</accession>
<evidence type="ECO:0000313" key="2">
    <source>
        <dbReference type="EMBL" id="OJG09758.1"/>
    </source>
</evidence>